<evidence type="ECO:0000259" key="1">
    <source>
        <dbReference type="Pfam" id="PF07883"/>
    </source>
</evidence>
<keyword evidence="3" id="KW-1185">Reference proteome</keyword>
<dbReference type="Pfam" id="PF07883">
    <property type="entry name" value="Cupin_2"/>
    <property type="match status" value="1"/>
</dbReference>
<gene>
    <name evidence="2" type="ORF">ACFSCY_17875</name>
</gene>
<protein>
    <submittedName>
        <fullName evidence="2">Cupin domain-containing protein</fullName>
    </submittedName>
</protein>
<evidence type="ECO:0000313" key="3">
    <source>
        <dbReference type="Proteomes" id="UP001597145"/>
    </source>
</evidence>
<dbReference type="PANTHER" id="PTHR36440">
    <property type="entry name" value="PUTATIVE (AFU_ORTHOLOGUE AFUA_8G07350)-RELATED"/>
    <property type="match status" value="1"/>
</dbReference>
<reference evidence="3" key="1">
    <citation type="journal article" date="2019" name="Int. J. Syst. Evol. Microbiol.">
        <title>The Global Catalogue of Microorganisms (GCM) 10K type strain sequencing project: providing services to taxonomists for standard genome sequencing and annotation.</title>
        <authorList>
            <consortium name="The Broad Institute Genomics Platform"/>
            <consortium name="The Broad Institute Genome Sequencing Center for Infectious Disease"/>
            <person name="Wu L."/>
            <person name="Ma J."/>
        </authorList>
    </citation>
    <scope>NUCLEOTIDE SEQUENCE [LARGE SCALE GENOMIC DNA]</scope>
    <source>
        <strain evidence="3">JCM 12165</strain>
    </source>
</reference>
<dbReference type="InterPro" id="IPR011051">
    <property type="entry name" value="RmlC_Cupin_sf"/>
</dbReference>
<dbReference type="InterPro" id="IPR013096">
    <property type="entry name" value="Cupin_2"/>
</dbReference>
<feature type="domain" description="Cupin type-2" evidence="1">
    <location>
        <begin position="45"/>
        <end position="108"/>
    </location>
</feature>
<evidence type="ECO:0000313" key="2">
    <source>
        <dbReference type="EMBL" id="MFD1531309.1"/>
    </source>
</evidence>
<comment type="caution">
    <text evidence="2">The sequence shown here is derived from an EMBL/GenBank/DDBJ whole genome shotgun (WGS) entry which is preliminary data.</text>
</comment>
<organism evidence="2 3">
    <name type="scientific">Pseudonocardia aurantiaca</name>
    <dbReference type="NCBI Taxonomy" id="75290"/>
    <lineage>
        <taxon>Bacteria</taxon>
        <taxon>Bacillati</taxon>
        <taxon>Actinomycetota</taxon>
        <taxon>Actinomycetes</taxon>
        <taxon>Pseudonocardiales</taxon>
        <taxon>Pseudonocardiaceae</taxon>
        <taxon>Pseudonocardia</taxon>
    </lineage>
</organism>
<dbReference type="EMBL" id="JBHUCP010000010">
    <property type="protein sequence ID" value="MFD1531309.1"/>
    <property type="molecule type" value="Genomic_DNA"/>
</dbReference>
<sequence>MDVVLVGPGGGEVVMDGPIRIRILEDGTNTGHRIGITENVLAPSITGPPQHIHREHVETFFVLSGTVRFTSGAEHADVTGGGLLTVPIGVPHTFANPDADEPATFLCTVTPDRYIDYFRELGALRPGPDGLDPAGILAIMSRYATEPYRS</sequence>
<proteinExistence type="predicted"/>
<dbReference type="Gene3D" id="2.60.120.10">
    <property type="entry name" value="Jelly Rolls"/>
    <property type="match status" value="1"/>
</dbReference>
<dbReference type="SUPFAM" id="SSF51182">
    <property type="entry name" value="RmlC-like cupins"/>
    <property type="match status" value="1"/>
</dbReference>
<dbReference type="RefSeq" id="WP_379659817.1">
    <property type="nucleotide sequence ID" value="NZ_JBHUCP010000010.1"/>
</dbReference>
<dbReference type="InterPro" id="IPR053146">
    <property type="entry name" value="QDO-like"/>
</dbReference>
<dbReference type="InterPro" id="IPR014710">
    <property type="entry name" value="RmlC-like_jellyroll"/>
</dbReference>
<name>A0ABW4FL29_9PSEU</name>
<dbReference type="Proteomes" id="UP001597145">
    <property type="component" value="Unassembled WGS sequence"/>
</dbReference>
<dbReference type="PANTHER" id="PTHR36440:SF1">
    <property type="entry name" value="PUTATIVE (AFU_ORTHOLOGUE AFUA_8G07350)-RELATED"/>
    <property type="match status" value="1"/>
</dbReference>
<accession>A0ABW4FL29</accession>